<dbReference type="GO" id="GO:0006310">
    <property type="term" value="P:DNA recombination"/>
    <property type="evidence" value="ECO:0007669"/>
    <property type="project" value="UniProtKB-KW"/>
</dbReference>
<keyword evidence="5" id="KW-0238">DNA-binding</keyword>
<evidence type="ECO:0000256" key="6">
    <source>
        <dbReference type="ARBA" id="ARBA00023172"/>
    </source>
</evidence>
<feature type="domain" description="Probable transposase IS891/IS1136/IS1341" evidence="8">
    <location>
        <begin position="233"/>
        <end position="347"/>
    </location>
</feature>
<reference evidence="11 12" key="1">
    <citation type="submission" date="2017-10" db="EMBL/GenBank/DDBJ databases">
        <title>Comparative genomics between pathogenic Norcardia.</title>
        <authorList>
            <person name="Zeng L."/>
        </authorList>
    </citation>
    <scope>NUCLEOTIDE SEQUENCE [LARGE SCALE GENOMIC DNA]</scope>
    <source>
        <strain evidence="11 12">NC_YFY_NT001</strain>
    </source>
</reference>
<evidence type="ECO:0000259" key="9">
    <source>
        <dbReference type="Pfam" id="PF07282"/>
    </source>
</evidence>
<evidence type="ECO:0000256" key="4">
    <source>
        <dbReference type="ARBA" id="ARBA00022833"/>
    </source>
</evidence>
<dbReference type="Pfam" id="PF01385">
    <property type="entry name" value="OrfB_IS605"/>
    <property type="match status" value="1"/>
</dbReference>
<evidence type="ECO:0000313" key="11">
    <source>
        <dbReference type="EMBL" id="ATL70357.1"/>
    </source>
</evidence>
<evidence type="ECO:0000313" key="12">
    <source>
        <dbReference type="Proteomes" id="UP000221961"/>
    </source>
</evidence>
<dbReference type="InterPro" id="IPR010095">
    <property type="entry name" value="Cas12f1-like_TNB"/>
</dbReference>
<dbReference type="KEGG" id="ntp:CRH09_33445"/>
<feature type="domain" description="Transposase putative helix-turn-helix" evidence="10">
    <location>
        <begin position="11"/>
        <end position="50"/>
    </location>
</feature>
<evidence type="ECO:0000259" key="10">
    <source>
        <dbReference type="Pfam" id="PF12323"/>
    </source>
</evidence>
<evidence type="ECO:0000259" key="8">
    <source>
        <dbReference type="Pfam" id="PF01385"/>
    </source>
</evidence>
<dbReference type="InterPro" id="IPR021027">
    <property type="entry name" value="Transposase_put_HTH"/>
</dbReference>
<organism evidence="11 12">
    <name type="scientific">Nocardia terpenica</name>
    <dbReference type="NCBI Taxonomy" id="455432"/>
    <lineage>
        <taxon>Bacteria</taxon>
        <taxon>Bacillati</taxon>
        <taxon>Actinomycetota</taxon>
        <taxon>Actinomycetes</taxon>
        <taxon>Mycobacteriales</taxon>
        <taxon>Nocardiaceae</taxon>
        <taxon>Nocardia</taxon>
    </lineage>
</organism>
<dbReference type="AlphaFoldDB" id="A0A291RSQ2"/>
<dbReference type="GO" id="GO:0003677">
    <property type="term" value="F:DNA binding"/>
    <property type="evidence" value="ECO:0007669"/>
    <property type="project" value="UniProtKB-KW"/>
</dbReference>
<keyword evidence="4" id="KW-0862">Zinc</keyword>
<evidence type="ECO:0000256" key="3">
    <source>
        <dbReference type="ARBA" id="ARBA00022723"/>
    </source>
</evidence>
<accession>A0A291RSQ2</accession>
<dbReference type="InterPro" id="IPR001959">
    <property type="entry name" value="Transposase"/>
</dbReference>
<dbReference type="Proteomes" id="UP000221961">
    <property type="component" value="Chromosome"/>
</dbReference>
<feature type="region of interest" description="Disordered" evidence="7">
    <location>
        <begin position="439"/>
        <end position="479"/>
    </location>
</feature>
<gene>
    <name evidence="11" type="ORF">CRH09_33445</name>
</gene>
<evidence type="ECO:0000256" key="1">
    <source>
        <dbReference type="ARBA" id="ARBA00008761"/>
    </source>
</evidence>
<dbReference type="NCBIfam" id="TIGR01766">
    <property type="entry name" value="IS200/IS605 family accessory protein TnpB-like domain"/>
    <property type="match status" value="1"/>
</dbReference>
<keyword evidence="6" id="KW-0233">DNA recombination</keyword>
<dbReference type="Pfam" id="PF07282">
    <property type="entry name" value="Cas12f1-like_TNB"/>
    <property type="match status" value="1"/>
</dbReference>
<sequence length="479" mass="53294">MLLIVTRHTCFRFCLDPTAEQQIALSRHTGAARLAFNQCLGAVKSALTARRSDPAVRVPWSGFDLINYFNTWKKAEDAGRFFAVDPIGVATVVVTGLAWRNLVCQQVFEEAAVDCGQALTAWTESRAGRRQGSRVGFPRFKRKSTSVQAFRIRTKQTAGGRPPIRVGDNAIARSITLPKIGTIRIREDTRRLRRMLASGRAKILFVTVTRRASRWQVAVNIEAADLHPAHRHPPRPASDPEGWVGIDRGLTAFTVAATSDGREVERVTDLPRAFAAGLRQQRRLARAVSRKRKGSAGRRRAVARLARHHHRVRNVRQHFLHQVSTRLVKTHDRLVLEDLNTAGMLRNRYLARAISDAGWAEFARMVGYKQSWRGGRVLLADRWFASSRICSRCGTRNPALTLADRIFTCGCGLRLDRDLNAAVNLAAWGETQYVSQAREPEARAPVSNVRRREGAGPRSGVGETGPNDAETSAHIISMA</sequence>
<name>A0A291RSQ2_9NOCA</name>
<dbReference type="NCBIfam" id="NF040570">
    <property type="entry name" value="guided_TnpB"/>
    <property type="match status" value="1"/>
</dbReference>
<dbReference type="GO" id="GO:0032196">
    <property type="term" value="P:transposition"/>
    <property type="evidence" value="ECO:0007669"/>
    <property type="project" value="UniProtKB-KW"/>
</dbReference>
<comment type="similarity">
    <text evidence="1">In the C-terminal section; belongs to the transposase 35 family.</text>
</comment>
<evidence type="ECO:0000256" key="7">
    <source>
        <dbReference type="SAM" id="MobiDB-lite"/>
    </source>
</evidence>
<evidence type="ECO:0000256" key="5">
    <source>
        <dbReference type="ARBA" id="ARBA00023125"/>
    </source>
</evidence>
<proteinExistence type="inferred from homology"/>
<dbReference type="Pfam" id="PF12323">
    <property type="entry name" value="HTH_OrfB_IS605"/>
    <property type="match status" value="1"/>
</dbReference>
<evidence type="ECO:0000256" key="2">
    <source>
        <dbReference type="ARBA" id="ARBA00022578"/>
    </source>
</evidence>
<dbReference type="EMBL" id="CP023778">
    <property type="protein sequence ID" value="ATL70357.1"/>
    <property type="molecule type" value="Genomic_DNA"/>
</dbReference>
<protein>
    <recommendedName>
        <fullName evidence="13">Transposase</fullName>
    </recommendedName>
</protein>
<dbReference type="GO" id="GO:0046872">
    <property type="term" value="F:metal ion binding"/>
    <property type="evidence" value="ECO:0007669"/>
    <property type="project" value="UniProtKB-KW"/>
</dbReference>
<feature type="domain" description="Cas12f1-like TNB" evidence="9">
    <location>
        <begin position="359"/>
        <end position="425"/>
    </location>
</feature>
<keyword evidence="2" id="KW-0815">Transposition</keyword>
<keyword evidence="3" id="KW-0479">Metal-binding</keyword>
<evidence type="ECO:0008006" key="13">
    <source>
        <dbReference type="Google" id="ProtNLM"/>
    </source>
</evidence>